<keyword evidence="4" id="KW-1185">Reference proteome</keyword>
<dbReference type="InterPro" id="IPR053940">
    <property type="entry name" value="UTP25_NTPase-like"/>
</dbReference>
<dbReference type="GO" id="GO:0034511">
    <property type="term" value="F:U3 snoRNA binding"/>
    <property type="evidence" value="ECO:0007669"/>
    <property type="project" value="InterPro"/>
</dbReference>
<dbReference type="AlphaFoldDB" id="A0A6A6MAY5"/>
<organism evidence="3 4">
    <name type="scientific">Hevea brasiliensis</name>
    <name type="common">Para rubber tree</name>
    <name type="synonym">Siphonia brasiliensis</name>
    <dbReference type="NCBI Taxonomy" id="3981"/>
    <lineage>
        <taxon>Eukaryota</taxon>
        <taxon>Viridiplantae</taxon>
        <taxon>Streptophyta</taxon>
        <taxon>Embryophyta</taxon>
        <taxon>Tracheophyta</taxon>
        <taxon>Spermatophyta</taxon>
        <taxon>Magnoliopsida</taxon>
        <taxon>eudicotyledons</taxon>
        <taxon>Gunneridae</taxon>
        <taxon>Pentapetalae</taxon>
        <taxon>rosids</taxon>
        <taxon>fabids</taxon>
        <taxon>Malpighiales</taxon>
        <taxon>Euphorbiaceae</taxon>
        <taxon>Crotonoideae</taxon>
        <taxon>Micrandreae</taxon>
        <taxon>Hevea</taxon>
    </lineage>
</organism>
<sequence>MISIVDKSEDAESEDDHEASDADQENNLGVNIETDVKASCLQDILCVQIYAFVEWWLHVSFHDHLGQKISEGEIENLSNKKWEYKWEVPAFDMSNCKWIGTGKCFLKGVDIDSNYGVKQRLFKHWLDDYKISGGNDFHSSKQRLFFSLCNSYRDILHCNKKPFYLKGLEEDSSIMDAYIMHSVCTNALVLYRFDLLNHVFRTRDLIRKNDSKMEKHQESAGDESLTVDGFLDHGFTRPKYQDH</sequence>
<dbReference type="GO" id="GO:0032040">
    <property type="term" value="C:small-subunit processome"/>
    <property type="evidence" value="ECO:0007669"/>
    <property type="project" value="TreeGrafter"/>
</dbReference>
<feature type="region of interest" description="Disordered" evidence="1">
    <location>
        <begin position="1"/>
        <end position="26"/>
    </location>
</feature>
<evidence type="ECO:0000256" key="1">
    <source>
        <dbReference type="SAM" id="MobiDB-lite"/>
    </source>
</evidence>
<protein>
    <recommendedName>
        <fullName evidence="2">UTP25 NTP hydrolase-like domain-containing protein</fullName>
    </recommendedName>
</protein>
<dbReference type="GO" id="GO:0000462">
    <property type="term" value="P:maturation of SSU-rRNA from tricistronic rRNA transcript (SSU-rRNA, 5.8S rRNA, LSU-rRNA)"/>
    <property type="evidence" value="ECO:0007669"/>
    <property type="project" value="TreeGrafter"/>
</dbReference>
<dbReference type="GO" id="GO:0019843">
    <property type="term" value="F:rRNA binding"/>
    <property type="evidence" value="ECO:0007669"/>
    <property type="project" value="TreeGrafter"/>
</dbReference>
<evidence type="ECO:0000259" key="2">
    <source>
        <dbReference type="Pfam" id="PF22916"/>
    </source>
</evidence>
<dbReference type="Pfam" id="PF22916">
    <property type="entry name" value="UTP25_NTPase-like"/>
    <property type="match status" value="1"/>
</dbReference>
<dbReference type="Proteomes" id="UP000467840">
    <property type="component" value="Chromosome 14"/>
</dbReference>
<dbReference type="PANTHER" id="PTHR12933">
    <property type="entry name" value="ORF PROTEIN-RELATED"/>
    <property type="match status" value="1"/>
</dbReference>
<evidence type="ECO:0000313" key="4">
    <source>
        <dbReference type="Proteomes" id="UP000467840"/>
    </source>
</evidence>
<accession>A0A6A6MAY5</accession>
<dbReference type="InterPro" id="IPR010678">
    <property type="entry name" value="UTP25"/>
</dbReference>
<feature type="compositionally biased region" description="Acidic residues" evidence="1">
    <location>
        <begin position="11"/>
        <end position="24"/>
    </location>
</feature>
<feature type="domain" description="UTP25 NTP hydrolase-like" evidence="2">
    <location>
        <begin position="152"/>
        <end position="239"/>
    </location>
</feature>
<proteinExistence type="predicted"/>
<dbReference type="EMBL" id="JAAGAX010000006">
    <property type="protein sequence ID" value="KAF2309658.1"/>
    <property type="molecule type" value="Genomic_DNA"/>
</dbReference>
<comment type="caution">
    <text evidence="3">The sequence shown here is derived from an EMBL/GenBank/DDBJ whole genome shotgun (WGS) entry which is preliminary data.</text>
</comment>
<reference evidence="3 4" key="1">
    <citation type="journal article" date="2020" name="Mol. Plant">
        <title>The Chromosome-Based Rubber Tree Genome Provides New Insights into Spurge Genome Evolution and Rubber Biosynthesis.</title>
        <authorList>
            <person name="Liu J."/>
            <person name="Shi C."/>
            <person name="Shi C.C."/>
            <person name="Li W."/>
            <person name="Zhang Q.J."/>
            <person name="Zhang Y."/>
            <person name="Li K."/>
            <person name="Lu H.F."/>
            <person name="Shi C."/>
            <person name="Zhu S.T."/>
            <person name="Xiao Z.Y."/>
            <person name="Nan H."/>
            <person name="Yue Y."/>
            <person name="Zhu X.G."/>
            <person name="Wu Y."/>
            <person name="Hong X.N."/>
            <person name="Fan G.Y."/>
            <person name="Tong Y."/>
            <person name="Zhang D."/>
            <person name="Mao C.L."/>
            <person name="Liu Y.L."/>
            <person name="Hao S.J."/>
            <person name="Liu W.Q."/>
            <person name="Lv M.Q."/>
            <person name="Zhang H.B."/>
            <person name="Liu Y."/>
            <person name="Hu-Tang G.R."/>
            <person name="Wang J.P."/>
            <person name="Wang J.H."/>
            <person name="Sun Y.H."/>
            <person name="Ni S.B."/>
            <person name="Chen W.B."/>
            <person name="Zhang X.C."/>
            <person name="Jiao Y.N."/>
            <person name="Eichler E.E."/>
            <person name="Li G.H."/>
            <person name="Liu X."/>
            <person name="Gao L.Z."/>
        </authorList>
    </citation>
    <scope>NUCLEOTIDE SEQUENCE [LARGE SCALE GENOMIC DNA]</scope>
    <source>
        <strain evidence="4">cv. GT1</strain>
        <tissue evidence="3">Leaf</tissue>
    </source>
</reference>
<name>A0A6A6MAY5_HEVBR</name>
<feature type="compositionally biased region" description="Basic and acidic residues" evidence="1">
    <location>
        <begin position="1"/>
        <end position="10"/>
    </location>
</feature>
<evidence type="ECO:0000313" key="3">
    <source>
        <dbReference type="EMBL" id="KAF2309658.1"/>
    </source>
</evidence>
<gene>
    <name evidence="3" type="ORF">GH714_004486</name>
</gene>
<dbReference type="PANTHER" id="PTHR12933:SF0">
    <property type="entry name" value="U3 SMALL NUCLEOLAR RNA-ASSOCIATED PROTEIN 25 HOMOLOG"/>
    <property type="match status" value="1"/>
</dbReference>